<evidence type="ECO:0000259" key="3">
    <source>
        <dbReference type="Pfam" id="PF14638"/>
    </source>
</evidence>
<dbReference type="AlphaFoldDB" id="A0A430Q2R8"/>
<keyword evidence="5" id="KW-1185">Reference proteome</keyword>
<evidence type="ECO:0000313" key="5">
    <source>
        <dbReference type="Proteomes" id="UP000290809"/>
    </source>
</evidence>
<feature type="domain" description="Folliculin-interacting protein middle" evidence="2">
    <location>
        <begin position="228"/>
        <end position="474"/>
    </location>
</feature>
<dbReference type="GO" id="GO:0042030">
    <property type="term" value="F:ATPase inhibitor activity"/>
    <property type="evidence" value="ECO:0007669"/>
    <property type="project" value="TreeGrafter"/>
</dbReference>
<feature type="compositionally biased region" description="Low complexity" evidence="1">
    <location>
        <begin position="594"/>
        <end position="614"/>
    </location>
</feature>
<accession>A0A430Q2R8</accession>
<protein>
    <recommendedName>
        <fullName evidence="6">Folliculin-interacting protein middle domain-containing protein</fullName>
    </recommendedName>
</protein>
<proteinExistence type="predicted"/>
<evidence type="ECO:0008006" key="6">
    <source>
        <dbReference type="Google" id="ProtNLM"/>
    </source>
</evidence>
<name>A0A430Q2R8_SCHBO</name>
<dbReference type="Pfam" id="PF14638">
    <property type="entry name" value="FNIP_C"/>
    <property type="match status" value="1"/>
</dbReference>
<reference evidence="4 5" key="1">
    <citation type="journal article" date="2019" name="PLoS Pathog.">
        <title>Genome sequence of the bovine parasite Schistosoma bovis Tanzania.</title>
        <authorList>
            <person name="Oey H."/>
            <person name="Zakrzewski M."/>
            <person name="Gobert G."/>
            <person name="Gravermann K."/>
            <person name="Stoye J."/>
            <person name="Jones M."/>
            <person name="Mcmanus D."/>
            <person name="Krause L."/>
        </authorList>
    </citation>
    <scope>NUCLEOTIDE SEQUENCE [LARGE SCALE GENOMIC DNA]</scope>
    <source>
        <strain evidence="4 5">TAN1997</strain>
    </source>
</reference>
<dbReference type="PANTHER" id="PTHR21634:SF9">
    <property type="entry name" value="RE13835P"/>
    <property type="match status" value="1"/>
</dbReference>
<evidence type="ECO:0000313" key="4">
    <source>
        <dbReference type="EMBL" id="RTG81981.1"/>
    </source>
</evidence>
<dbReference type="InterPro" id="IPR028086">
    <property type="entry name" value="FNIP_C_dom"/>
</dbReference>
<feature type="domain" description="Folliculin-interacting protein C-terminal" evidence="3">
    <location>
        <begin position="968"/>
        <end position="1056"/>
    </location>
</feature>
<sequence>MSFALLKKAFGIGKAIDDREFDEFLKAVDVNDVHVGQLSKLLRKKAVRLFVLKNEDSGVIFDSSALKDPVKSTPTINVGRQQLNLSDMAFGSYSLNNRKPLLHSMKIHDMSSIGQVLFTRVFHEFDEWRKLYPKSEHNQGIKQETCVGNPELLKKQNLKSYKTLAVCLLINLEWCSPTSGSCPNKACSQKPHSRRNFYHLFNTDVSHHNQLVPQSSADTSLKISAFTARRFYNMLFEHWVQLSLIIETLSNECAIAVCSSAKSYWGTHKLVPEAHCTETIAKAFSNFLNYFRDLCLPKLYFPIWPTLNVTLSTDFDSLSPCSDRSRADCVAYWLNMDPSYSQSMIVDSNQVSKDSLLDVFVRSCLAPLIIKGNSKEHRSFLARLITGILMFHTGWIDGSGSRSNPGVSCGNSSISNKQNVPVSLLDQLLTQTGFKTIGTDSVSFGSIFNCTVISGQSRAYLMALLHFATYFLRFMCLIHTQECLPELGPADLFELEQQKRRTRLGAKSRRKSGSATSSNSTGHSGDAHDSGISSQEDLTSAFYSASTGSSPTHVSGMALCMTHRLTRDQCRMAEVAAHFMVTREAAAAAAAAAASGPINSQTSVSTTRSTDTSSGLVDGSSAANKPCPSNNSPRSYRSRYTEVPLLIEKFFDGDEELCSCLPIEVIPGSGNHPSSLTLPLGRSSSPTSPCNTLDNFKTHCLPIYPQFADRSSKHLCSPQSRDHEVPFSSSSRVGDGSNVFNIDNMSPSSSIYHTEEEIPHAVNPVHHSPLPTLANHSLISGTVTDIYHSGHVLQATVEHPESFKSRLEENLLQWITYGPAIINDLNDLSVYSNNSNNNTRPEESLLSSTQLNPSIKSSLSYPKSRDCQLKPLKWSATSLLINCDAKSVEALTLIQSKSTDSISSKESDDANLKLSHHCAISAGSSSGTHVGRDRVKVKLDETEPFEQQSVLTTPQCKLGSCITRRIIPIKPAPLVFRLIEQIHMVLDATNCSLMTLKHLEGNLQLIYLKSTILTNLLVKEGSNTLHRVDRMTIAAGCLPEDLPLLLSIASSCSAQVANILHSSHFDWFNLG</sequence>
<gene>
    <name evidence="4" type="ORF">DC041_0003710</name>
</gene>
<feature type="compositionally biased region" description="Basic residues" evidence="1">
    <location>
        <begin position="502"/>
        <end position="512"/>
    </location>
</feature>
<dbReference type="InterPro" id="IPR028085">
    <property type="entry name" value="FNIP_mid_dom"/>
</dbReference>
<dbReference type="EMBL" id="QMKO01003049">
    <property type="protein sequence ID" value="RTG81981.1"/>
    <property type="molecule type" value="Genomic_DNA"/>
</dbReference>
<organism evidence="4 5">
    <name type="scientific">Schistosoma bovis</name>
    <name type="common">Blood fluke</name>
    <dbReference type="NCBI Taxonomy" id="6184"/>
    <lineage>
        <taxon>Eukaryota</taxon>
        <taxon>Metazoa</taxon>
        <taxon>Spiralia</taxon>
        <taxon>Lophotrochozoa</taxon>
        <taxon>Platyhelminthes</taxon>
        <taxon>Trematoda</taxon>
        <taxon>Digenea</taxon>
        <taxon>Strigeidida</taxon>
        <taxon>Schistosomatoidea</taxon>
        <taxon>Schistosomatidae</taxon>
        <taxon>Schistosoma</taxon>
    </lineage>
</organism>
<dbReference type="PANTHER" id="PTHR21634">
    <property type="entry name" value="RE13835P"/>
    <property type="match status" value="1"/>
</dbReference>
<evidence type="ECO:0000259" key="2">
    <source>
        <dbReference type="Pfam" id="PF14637"/>
    </source>
</evidence>
<dbReference type="Pfam" id="PF14637">
    <property type="entry name" value="FNIP_M"/>
    <property type="match status" value="1"/>
</dbReference>
<feature type="compositionally biased region" description="Polar residues" evidence="1">
    <location>
        <begin position="513"/>
        <end position="523"/>
    </location>
</feature>
<comment type="caution">
    <text evidence="4">The sequence shown here is derived from an EMBL/GenBank/DDBJ whole genome shotgun (WGS) entry which is preliminary data.</text>
</comment>
<evidence type="ECO:0000256" key="1">
    <source>
        <dbReference type="SAM" id="MobiDB-lite"/>
    </source>
</evidence>
<dbReference type="GO" id="GO:0051087">
    <property type="term" value="F:protein-folding chaperone binding"/>
    <property type="evidence" value="ECO:0007669"/>
    <property type="project" value="TreeGrafter"/>
</dbReference>
<feature type="region of interest" description="Disordered" evidence="1">
    <location>
        <begin position="502"/>
        <end position="533"/>
    </location>
</feature>
<dbReference type="Proteomes" id="UP000290809">
    <property type="component" value="Unassembled WGS sequence"/>
</dbReference>
<dbReference type="GO" id="GO:0005737">
    <property type="term" value="C:cytoplasm"/>
    <property type="evidence" value="ECO:0007669"/>
    <property type="project" value="TreeGrafter"/>
</dbReference>
<dbReference type="STRING" id="6184.A0A430Q2R8"/>
<feature type="region of interest" description="Disordered" evidence="1">
    <location>
        <begin position="594"/>
        <end position="636"/>
    </location>
</feature>